<dbReference type="Proteomes" id="UP000295164">
    <property type="component" value="Unassembled WGS sequence"/>
</dbReference>
<name>A0A4R4DW03_9BACT</name>
<keyword evidence="8" id="KW-1185">Reference proteome</keyword>
<evidence type="ECO:0000256" key="4">
    <source>
        <dbReference type="ARBA" id="ARBA00023136"/>
    </source>
</evidence>
<dbReference type="AlphaFoldDB" id="A0A4R4DW03"/>
<keyword evidence="2 5" id="KW-0812">Transmembrane</keyword>
<dbReference type="InterPro" id="IPR010432">
    <property type="entry name" value="RDD"/>
</dbReference>
<dbReference type="GO" id="GO:0016020">
    <property type="term" value="C:membrane"/>
    <property type="evidence" value="ECO:0007669"/>
    <property type="project" value="UniProtKB-SubCell"/>
</dbReference>
<dbReference type="EMBL" id="SKFH01000033">
    <property type="protein sequence ID" value="TCZ67728.1"/>
    <property type="molecule type" value="Genomic_DNA"/>
</dbReference>
<feature type="transmembrane region" description="Helical" evidence="5">
    <location>
        <begin position="58"/>
        <end position="82"/>
    </location>
</feature>
<reference evidence="7 8" key="1">
    <citation type="submission" date="2019-03" db="EMBL/GenBank/DDBJ databases">
        <authorList>
            <person name="Kim M.K.M."/>
        </authorList>
    </citation>
    <scope>NUCLEOTIDE SEQUENCE [LARGE SCALE GENOMIC DNA]</scope>
    <source>
        <strain evidence="7 8">17J68-15</strain>
    </source>
</reference>
<dbReference type="Pfam" id="PF06271">
    <property type="entry name" value="RDD"/>
    <property type="match status" value="1"/>
</dbReference>
<evidence type="ECO:0000313" key="7">
    <source>
        <dbReference type="EMBL" id="TCZ67728.1"/>
    </source>
</evidence>
<evidence type="ECO:0000256" key="1">
    <source>
        <dbReference type="ARBA" id="ARBA00004141"/>
    </source>
</evidence>
<evidence type="ECO:0000259" key="6">
    <source>
        <dbReference type="Pfam" id="PF06271"/>
    </source>
</evidence>
<feature type="domain" description="RDD" evidence="6">
    <location>
        <begin position="20"/>
        <end position="104"/>
    </location>
</feature>
<organism evidence="7 8">
    <name type="scientific">Flaviaesturariibacter aridisoli</name>
    <dbReference type="NCBI Taxonomy" id="2545761"/>
    <lineage>
        <taxon>Bacteria</taxon>
        <taxon>Pseudomonadati</taxon>
        <taxon>Bacteroidota</taxon>
        <taxon>Chitinophagia</taxon>
        <taxon>Chitinophagales</taxon>
        <taxon>Chitinophagaceae</taxon>
        <taxon>Flaviaestuariibacter</taxon>
    </lineage>
</organism>
<gene>
    <name evidence="7" type="ORF">E0486_15315</name>
</gene>
<evidence type="ECO:0000313" key="8">
    <source>
        <dbReference type="Proteomes" id="UP000295164"/>
    </source>
</evidence>
<protein>
    <recommendedName>
        <fullName evidence="6">RDD domain-containing protein</fullName>
    </recommendedName>
</protein>
<proteinExistence type="predicted"/>
<evidence type="ECO:0000256" key="5">
    <source>
        <dbReference type="SAM" id="Phobius"/>
    </source>
</evidence>
<evidence type="ECO:0000256" key="3">
    <source>
        <dbReference type="ARBA" id="ARBA00022989"/>
    </source>
</evidence>
<keyword evidence="3 5" id="KW-1133">Transmembrane helix</keyword>
<evidence type="ECO:0000256" key="2">
    <source>
        <dbReference type="ARBA" id="ARBA00022692"/>
    </source>
</evidence>
<feature type="transmembrane region" description="Helical" evidence="5">
    <location>
        <begin position="26"/>
        <end position="46"/>
    </location>
</feature>
<dbReference type="RefSeq" id="WP_131853346.1">
    <property type="nucleotide sequence ID" value="NZ_SKFH01000033.1"/>
</dbReference>
<accession>A0A4R4DW03</accession>
<sequence>MRDEPCDILADLDGPESAPAPSYKRLLATLIDFALALALLLAINWWSWPGSLPGLLRYLVAGHTLLVIFMHLALRLVTLLLLAHTPGMWVLRVELLDADGHRPTRMERLLAGCFVLYRGVDYYPVNRLIR</sequence>
<keyword evidence="4 5" id="KW-0472">Membrane</keyword>
<comment type="subcellular location">
    <subcellularLocation>
        <location evidence="1">Membrane</location>
        <topology evidence="1">Multi-pass membrane protein</topology>
    </subcellularLocation>
</comment>
<comment type="caution">
    <text evidence="7">The sequence shown here is derived from an EMBL/GenBank/DDBJ whole genome shotgun (WGS) entry which is preliminary data.</text>
</comment>